<dbReference type="InterPro" id="IPR011990">
    <property type="entry name" value="TPR-like_helical_dom_sf"/>
</dbReference>
<dbReference type="GO" id="GO:0070034">
    <property type="term" value="F:telomerase RNA binding"/>
    <property type="evidence" value="ECO:0007669"/>
    <property type="project" value="TreeGrafter"/>
</dbReference>
<feature type="region of interest" description="Disordered" evidence="2">
    <location>
        <begin position="739"/>
        <end position="779"/>
    </location>
</feature>
<feature type="compositionally biased region" description="Low complexity" evidence="2">
    <location>
        <begin position="822"/>
        <end position="833"/>
    </location>
</feature>
<evidence type="ECO:0000259" key="4">
    <source>
        <dbReference type="Pfam" id="PF10374"/>
    </source>
</evidence>
<sequence length="1229" mass="136221">MVLNAAVQMLREADELKQKISKFKSGISMLQERGLWASQQQLQKVYQKVLVLDLDYALDKKVEQDLWNVGFKQQIEALQAISKDRKNPLRSEGQAMLSWVLQAAAGFYLCLLHQICTTFKLDLPFRRRASLLGLVEGWGAGETAVGARLPPPASARYICQHCLVHLGDLARYRQQLRVAHTFYRHALVVSAHSGQPYNQLALVAWRRGRRLGALYWHVRSLLVRAPFPPAPANLARTLRAAAAVPGVGALYWHVRSLLVRAPFPPAPANLARTLRAAAAVPGVGALYWHVRSLLVRAPFPPAPANLARTLRAAAAVPGTDPKDLPVIPGVTDSTASTPAPLGGRLDAHAYVSELIRAMHYIHTVEELDTAAALVNSLNSSLTALIATDSFESMTLIKMACVMVWLIHSTTEDLTVEDSAMTEGEARAAQLSASLASGTLLALLLPNYTVEAPLQRSLPALKVWLSWAAWHGKILSSPAWCALAALWPAIAHTLNMLAPSAALLTDKYDSVPLPEDEELAGFLPLENAMKGLRFPNHAAWDTYGGRVPDLDEDAENNDVESPPEVSVTCLSGEPELEQRVRAYRLILLGKKLAQLRPEQLSYTEEDGKVTFTASSVGGEQLSDALAALRVCAAAPGSPGGAPEPEDDSDDEPAQPPPPIVISEADFREKVREKRVGILKPQGSLERAREERALATQDDQVVEVELLEDKSEDKKEVRKPRVNIAMAAIMRKQEETNKQVKFVTPPPTPDSVTDTTETKDEKEKPKMIQPKPMKSLANLPLGRKTGGILSLKDKSAGYPHLVLNTEPEPPKKTEKEEKKDVKPSQSSQNSQTYQQKRQDHPPSPNWNPIQNTYPDAPRMNFQKNYGIQNAGLSYNPSYPAPNVNNQGIRLPVVNPKEIDVRTAALQKQNSRQELFQDGQKFNPNYQMSGDKKNFLNDLPPRFANQYRYWQNAQENQFNDNKFRDDSFKPNNTLFNAQQPRSWNTQPPQQPPDGYQQPMWWKPDQPNNFNANFQQPPIQPNFYSPHTNLPNPYQNLSYGQLQNNVPQNKQENFNQPGGYLQSAIGQPQLQTLQNLVTSPNFNSSLNSFSYAPTVSYDSSMYPQFSNKLSYQPLQMKMVDKPLNYQGSKDLMDMNALNFGGNTLDMQQRNMNMNFNEPIGNDIGNMKTVDQVGSGEGGSSATPGSTYSLFSGAPDTSAWGSATHRQPPSLWSGPGPSPLERLLEQQKQMKPPQ</sequence>
<dbReference type="GO" id="GO:0005697">
    <property type="term" value="C:telomerase holoenzyme complex"/>
    <property type="evidence" value="ECO:0007669"/>
    <property type="project" value="TreeGrafter"/>
</dbReference>
<dbReference type="InterPro" id="IPR045153">
    <property type="entry name" value="Est1/Ebs1-like"/>
</dbReference>
<evidence type="ECO:0000259" key="3">
    <source>
        <dbReference type="Pfam" id="PF10373"/>
    </source>
</evidence>
<reference evidence="5" key="1">
    <citation type="submission" date="2023-03" db="EMBL/GenBank/DDBJ databases">
        <title>Chromosome-level genomes of two armyworms, Mythimna separata and Mythimna loreyi, provide insights into the biosynthesis and reception of sex pheromones.</title>
        <authorList>
            <person name="Zhao H."/>
        </authorList>
    </citation>
    <scope>NUCLEOTIDE SEQUENCE</scope>
    <source>
        <strain evidence="5">BeijingLab</strain>
        <tissue evidence="5">Pupa</tissue>
    </source>
</reference>
<name>A0AAD7Z0S8_MYTSE</name>
<keyword evidence="6" id="KW-1185">Reference proteome</keyword>
<evidence type="ECO:0000256" key="1">
    <source>
        <dbReference type="ARBA" id="ARBA00023161"/>
    </source>
</evidence>
<gene>
    <name evidence="5" type="ORF">PYW07_014879</name>
</gene>
<keyword evidence="1" id="KW-0866">Nonsense-mediated mRNA decay</keyword>
<feature type="compositionally biased region" description="Polar residues" evidence="2">
    <location>
        <begin position="966"/>
        <end position="982"/>
    </location>
</feature>
<proteinExistence type="predicted"/>
<feature type="compositionally biased region" description="Low complexity" evidence="2">
    <location>
        <begin position="632"/>
        <end position="641"/>
    </location>
</feature>
<dbReference type="PANTHER" id="PTHR15696">
    <property type="entry name" value="SMG-7 SUPPRESSOR WITH MORPHOLOGICAL EFFECT ON GENITALIA PROTEIN 7"/>
    <property type="match status" value="1"/>
</dbReference>
<feature type="domain" description="DNA/RNA-binding" evidence="3">
    <location>
        <begin position="179"/>
        <end position="241"/>
    </location>
</feature>
<accession>A0AAD7Z0S8</accession>
<feature type="region of interest" description="Disordered" evidence="2">
    <location>
        <begin position="1167"/>
        <end position="1229"/>
    </location>
</feature>
<feature type="region of interest" description="Disordered" evidence="2">
    <location>
        <begin position="957"/>
        <end position="999"/>
    </location>
</feature>
<organism evidence="5 6">
    <name type="scientific">Mythimna separata</name>
    <name type="common">Oriental armyworm</name>
    <name type="synonym">Pseudaletia separata</name>
    <dbReference type="NCBI Taxonomy" id="271217"/>
    <lineage>
        <taxon>Eukaryota</taxon>
        <taxon>Metazoa</taxon>
        <taxon>Ecdysozoa</taxon>
        <taxon>Arthropoda</taxon>
        <taxon>Hexapoda</taxon>
        <taxon>Insecta</taxon>
        <taxon>Pterygota</taxon>
        <taxon>Neoptera</taxon>
        <taxon>Endopterygota</taxon>
        <taxon>Lepidoptera</taxon>
        <taxon>Glossata</taxon>
        <taxon>Ditrysia</taxon>
        <taxon>Noctuoidea</taxon>
        <taxon>Noctuidae</taxon>
        <taxon>Noctuinae</taxon>
        <taxon>Hadenini</taxon>
        <taxon>Mythimna</taxon>
    </lineage>
</organism>
<dbReference type="Pfam" id="PF10373">
    <property type="entry name" value="EST1_DNA_bind"/>
    <property type="match status" value="2"/>
</dbReference>
<dbReference type="AlphaFoldDB" id="A0AAD7Z0S8"/>
<dbReference type="InterPro" id="IPR018834">
    <property type="entry name" value="DNA/RNA-bd_Est1-type"/>
</dbReference>
<feature type="compositionally biased region" description="Acidic residues" evidence="2">
    <location>
        <begin position="642"/>
        <end position="651"/>
    </location>
</feature>
<dbReference type="Gene3D" id="1.25.40.10">
    <property type="entry name" value="Tetratricopeptide repeat domain"/>
    <property type="match status" value="1"/>
</dbReference>
<dbReference type="EMBL" id="JARGEI010000003">
    <property type="protein sequence ID" value="KAJ8734328.1"/>
    <property type="molecule type" value="Genomic_DNA"/>
</dbReference>
<feature type="region of interest" description="Disordered" evidence="2">
    <location>
        <begin position="632"/>
        <end position="658"/>
    </location>
</feature>
<protein>
    <recommendedName>
        <fullName evidence="7">Protein SMG7</fullName>
    </recommendedName>
</protein>
<comment type="caution">
    <text evidence="5">The sequence shown here is derived from an EMBL/GenBank/DDBJ whole genome shotgun (WGS) entry which is preliminary data.</text>
</comment>
<dbReference type="GO" id="GO:0000184">
    <property type="term" value="P:nuclear-transcribed mRNA catabolic process, nonsense-mediated decay"/>
    <property type="evidence" value="ECO:0007669"/>
    <property type="project" value="UniProtKB-KW"/>
</dbReference>
<evidence type="ECO:0000313" key="5">
    <source>
        <dbReference type="EMBL" id="KAJ8734328.1"/>
    </source>
</evidence>
<evidence type="ECO:0008006" key="7">
    <source>
        <dbReference type="Google" id="ProtNLM"/>
    </source>
</evidence>
<evidence type="ECO:0000313" key="6">
    <source>
        <dbReference type="Proteomes" id="UP001231518"/>
    </source>
</evidence>
<dbReference type="GO" id="GO:0042162">
    <property type="term" value="F:telomeric DNA binding"/>
    <property type="evidence" value="ECO:0007669"/>
    <property type="project" value="TreeGrafter"/>
</dbReference>
<feature type="compositionally biased region" description="Low complexity" evidence="2">
    <location>
        <begin position="989"/>
        <end position="999"/>
    </location>
</feature>
<feature type="domain" description="Telomerase activating protein Est1-like N-terminal" evidence="4">
    <location>
        <begin position="61"/>
        <end position="176"/>
    </location>
</feature>
<dbReference type="SUPFAM" id="SSF48452">
    <property type="entry name" value="TPR-like"/>
    <property type="match status" value="2"/>
</dbReference>
<dbReference type="PANTHER" id="PTHR15696:SF5">
    <property type="entry name" value="NONSENSE-MEDIATED MRNA DECAY FACTOR SMG7"/>
    <property type="match status" value="1"/>
</dbReference>
<feature type="region of interest" description="Disordered" evidence="2">
    <location>
        <begin position="797"/>
        <end position="858"/>
    </location>
</feature>
<dbReference type="Pfam" id="PF10374">
    <property type="entry name" value="EST1"/>
    <property type="match status" value="1"/>
</dbReference>
<dbReference type="InterPro" id="IPR019458">
    <property type="entry name" value="Est1-like_N"/>
</dbReference>
<feature type="compositionally biased region" description="Polar residues" evidence="2">
    <location>
        <begin position="1175"/>
        <end position="1185"/>
    </location>
</feature>
<dbReference type="Proteomes" id="UP001231518">
    <property type="component" value="Chromosome 5"/>
</dbReference>
<feature type="compositionally biased region" description="Basic and acidic residues" evidence="2">
    <location>
        <begin position="806"/>
        <end position="820"/>
    </location>
</feature>
<feature type="compositionally biased region" description="Basic and acidic residues" evidence="2">
    <location>
        <begin position="754"/>
        <end position="764"/>
    </location>
</feature>
<feature type="domain" description="DNA/RNA-binding" evidence="3">
    <location>
        <begin position="285"/>
        <end position="526"/>
    </location>
</feature>
<evidence type="ECO:0000256" key="2">
    <source>
        <dbReference type="SAM" id="MobiDB-lite"/>
    </source>
</evidence>